<evidence type="ECO:0000256" key="1">
    <source>
        <dbReference type="ARBA" id="ARBA00022801"/>
    </source>
</evidence>
<feature type="domain" description="Peptidase S33 tripeptidyl aminopeptidase-like C-terminal" evidence="3">
    <location>
        <begin position="192"/>
        <end position="244"/>
    </location>
</feature>
<dbReference type="AlphaFoldDB" id="D2MN66"/>
<dbReference type="PANTHER" id="PTHR43798">
    <property type="entry name" value="MONOACYLGLYCEROL LIPASE"/>
    <property type="match status" value="1"/>
</dbReference>
<dbReference type="PRINTS" id="PR00111">
    <property type="entry name" value="ABHYDROLASE"/>
</dbReference>
<proteinExistence type="predicted"/>
<dbReference type="Pfam" id="PF08386">
    <property type="entry name" value="Abhydrolase_4"/>
    <property type="match status" value="1"/>
</dbReference>
<comment type="caution">
    <text evidence="4">The sequence shown here is derived from an EMBL/GenBank/DDBJ whole genome shotgun (WGS) entry which is preliminary data.</text>
</comment>
<dbReference type="InterPro" id="IPR029058">
    <property type="entry name" value="AB_hydrolase_fold"/>
</dbReference>
<dbReference type="OrthoDB" id="9775557at2"/>
<sequence>MKKRMEVQNLQTCYVDEGQGEAMVLLHGWGQNLEMMDEIRKEFCQNYRVISFDFPGFGESEAPKKAWSVQDYENWVLELLNQLDVPKAIFIAHSFGGRVAIRLASDYPEKVEKLVLTGAAGIRPKVSWVSKVRMYAYKLGKWYLTKSHQLAKLERYQNSRGSADYRAAKGVLRPTLVKVVNEDLSSLLNQVTCETLLVWGELDAAAPLWMGQQMEKEMKEATLVVFEKQDHFAYWNEANRFNQVLWAFLGGKTV</sequence>
<evidence type="ECO:0000313" key="4">
    <source>
        <dbReference type="EMBL" id="EFC05888.1"/>
    </source>
</evidence>
<dbReference type="Pfam" id="PF00561">
    <property type="entry name" value="Abhydrolase_1"/>
    <property type="match status" value="1"/>
</dbReference>
<dbReference type="Proteomes" id="UP000005017">
    <property type="component" value="Unassembled WGS sequence"/>
</dbReference>
<protein>
    <submittedName>
        <fullName evidence="4">Hydrolase, alpha/beta domain protein</fullName>
    </submittedName>
</protein>
<reference evidence="5" key="1">
    <citation type="submission" date="2009-12" db="EMBL/GenBank/DDBJ databases">
        <title>Sequence of Clostridiales genomosp. BVAB3 str. UPII9-5.</title>
        <authorList>
            <person name="Madupu R."/>
            <person name="Durkin A.S."/>
            <person name="Torralba M."/>
            <person name="Methe B."/>
            <person name="Sutton G.G."/>
            <person name="Strausberg R.L."/>
            <person name="Nelson K.E."/>
        </authorList>
    </citation>
    <scope>NUCLEOTIDE SEQUENCE [LARGE SCALE GENOMIC DNA]</scope>
    <source>
        <strain evidence="5">W1219</strain>
    </source>
</reference>
<evidence type="ECO:0000259" key="3">
    <source>
        <dbReference type="Pfam" id="PF08386"/>
    </source>
</evidence>
<dbReference type="GO" id="GO:0016787">
    <property type="term" value="F:hydrolase activity"/>
    <property type="evidence" value="ECO:0007669"/>
    <property type="project" value="UniProtKB-KW"/>
</dbReference>
<keyword evidence="5" id="KW-1185">Reference proteome</keyword>
<dbReference type="InterPro" id="IPR013595">
    <property type="entry name" value="Pept_S33_TAP-like_C"/>
</dbReference>
<dbReference type="EMBL" id="ADFR01000003">
    <property type="protein sequence ID" value="EFC05888.1"/>
    <property type="molecule type" value="Genomic_DNA"/>
</dbReference>
<dbReference type="GO" id="GO:0016020">
    <property type="term" value="C:membrane"/>
    <property type="evidence" value="ECO:0007669"/>
    <property type="project" value="TreeGrafter"/>
</dbReference>
<evidence type="ECO:0000259" key="2">
    <source>
        <dbReference type="Pfam" id="PF00561"/>
    </source>
</evidence>
<dbReference type="STRING" id="679192.HMPREF9013_0083"/>
<dbReference type="RefSeq" id="WP_006626837.1">
    <property type="nucleotide sequence ID" value="NZ_ADFR01000003.1"/>
</dbReference>
<accession>D2MN66</accession>
<evidence type="ECO:0000313" key="5">
    <source>
        <dbReference type="Proteomes" id="UP000005017"/>
    </source>
</evidence>
<dbReference type="PANTHER" id="PTHR43798:SF31">
    <property type="entry name" value="AB HYDROLASE SUPERFAMILY PROTEIN YCLE"/>
    <property type="match status" value="1"/>
</dbReference>
<name>D2MN66_9FIRM</name>
<dbReference type="Gene3D" id="3.40.50.1820">
    <property type="entry name" value="alpha/beta hydrolase"/>
    <property type="match status" value="1"/>
</dbReference>
<gene>
    <name evidence="4" type="ORF">HMPREF9013_0083</name>
</gene>
<feature type="domain" description="AB hydrolase-1" evidence="2">
    <location>
        <begin position="22"/>
        <end position="143"/>
    </location>
</feature>
<dbReference type="InterPro" id="IPR050266">
    <property type="entry name" value="AB_hydrolase_sf"/>
</dbReference>
<organism evidence="4 5">
    <name type="scientific">Bulleidia extructa W1219</name>
    <dbReference type="NCBI Taxonomy" id="679192"/>
    <lineage>
        <taxon>Bacteria</taxon>
        <taxon>Bacillati</taxon>
        <taxon>Bacillota</taxon>
        <taxon>Erysipelotrichia</taxon>
        <taxon>Erysipelotrichales</taxon>
        <taxon>Erysipelotrichaceae</taxon>
        <taxon>Bulleidia</taxon>
    </lineage>
</organism>
<dbReference type="SUPFAM" id="SSF53474">
    <property type="entry name" value="alpha/beta-Hydrolases"/>
    <property type="match status" value="1"/>
</dbReference>
<dbReference type="eggNOG" id="COG0596">
    <property type="taxonomic scope" value="Bacteria"/>
</dbReference>
<keyword evidence="1 4" id="KW-0378">Hydrolase</keyword>
<dbReference type="InterPro" id="IPR000073">
    <property type="entry name" value="AB_hydrolase_1"/>
</dbReference>